<comment type="subcellular location">
    <subcellularLocation>
        <location evidence="4">Mitochondrion matrix</location>
        <location evidence="4">Mitochondrion nucleoid</location>
    </subcellularLocation>
    <subcellularLocation>
        <location evidence="3">Nucleus</location>
    </subcellularLocation>
</comment>
<keyword evidence="29" id="KW-1185">Reference proteome</keyword>
<feature type="chain" id="PRO_5044284256" description="Zinc phosphodiesterase ELAC protein 2" evidence="26">
    <location>
        <begin position="20"/>
        <end position="899"/>
    </location>
</feature>
<keyword evidence="13" id="KW-0378">Hydrolase</keyword>
<evidence type="ECO:0000256" key="8">
    <source>
        <dbReference type="ARBA" id="ARBA00022553"/>
    </source>
</evidence>
<dbReference type="AlphaFoldDB" id="A0AB34HQJ7"/>
<evidence type="ECO:0000256" key="6">
    <source>
        <dbReference type="ARBA" id="ARBA00012477"/>
    </source>
</evidence>
<dbReference type="GO" id="GO:1990180">
    <property type="term" value="P:mitochondrial tRNA 3'-end processing"/>
    <property type="evidence" value="ECO:0007669"/>
    <property type="project" value="TreeGrafter"/>
</dbReference>
<dbReference type="PANTHER" id="PTHR12553">
    <property type="entry name" value="ZINC PHOSPHODIESTERASE ELAC PROTEIN 2"/>
    <property type="match status" value="1"/>
</dbReference>
<dbReference type="Pfam" id="PF13691">
    <property type="entry name" value="Lactamase_B_4"/>
    <property type="match status" value="1"/>
</dbReference>
<keyword evidence="12" id="KW-0255">Endonuclease</keyword>
<dbReference type="GO" id="GO:0042645">
    <property type="term" value="C:mitochondrial nucleoid"/>
    <property type="evidence" value="ECO:0007669"/>
    <property type="project" value="UniProtKB-SubCell"/>
</dbReference>
<dbReference type="EC" id="3.1.26.11" evidence="6"/>
<feature type="domain" description="tRNase Z endonuclease" evidence="27">
    <location>
        <begin position="57"/>
        <end position="116"/>
    </location>
</feature>
<keyword evidence="16" id="KW-0496">Mitochondrion</keyword>
<dbReference type="GO" id="GO:0046872">
    <property type="term" value="F:metal ion binding"/>
    <property type="evidence" value="ECO:0007669"/>
    <property type="project" value="UniProtKB-KW"/>
</dbReference>
<evidence type="ECO:0000256" key="24">
    <source>
        <dbReference type="ARBA" id="ARBA00047136"/>
    </source>
</evidence>
<evidence type="ECO:0000256" key="5">
    <source>
        <dbReference type="ARBA" id="ARBA00007823"/>
    </source>
</evidence>
<dbReference type="Pfam" id="PF23023">
    <property type="entry name" value="Anti-Pycsar_Apyc1"/>
    <property type="match status" value="1"/>
</dbReference>
<dbReference type="CDD" id="cd07718">
    <property type="entry name" value="RNaseZ_ELAC1_ELAC2-C-term-like_MBL-fold"/>
    <property type="match status" value="1"/>
</dbReference>
<keyword evidence="9" id="KW-0819">tRNA processing</keyword>
<evidence type="ECO:0000256" key="3">
    <source>
        <dbReference type="ARBA" id="ARBA00004123"/>
    </source>
</evidence>
<keyword evidence="11" id="KW-0479">Metal-binding</keyword>
<feature type="region of interest" description="Disordered" evidence="25">
    <location>
        <begin position="673"/>
        <end position="701"/>
    </location>
</feature>
<evidence type="ECO:0000256" key="14">
    <source>
        <dbReference type="ARBA" id="ARBA00022833"/>
    </source>
</evidence>
<keyword evidence="26" id="KW-0732">Signal</keyword>
<sequence>MWALRSLLGLRCAAGRAMSQGPTRRPRPPKDPLRHLRTREKRGPSWGPGGPNTVYLQVVAAGGRDAGAALYVFSEFNRYLFNCGEGIQRLMQEHKLKVSRLDNIFLTRMHWSNVGGLCGMILTLKETGVPKCVLSGPPQLEKYLEAIKIFSGPLKGIDLDSRQNSRAGWLLVGSDVDLTFTPRLLLQSLSCGLFPAAVRPHSAPEYQDETMTVFQIPIHRVIATGVGALLGRKDLERWAQTSLVHKQQRQPGGSVVGGQKGSRTSSGPGARGEQVNGEHQPARSPERLSPEPSPDAGPAEGEQHLAAGNGAWTAARWGGCWGCWGLVGAGVCLNPLAPAALHSNLCHEEVLGAKQTLLIALGFSCGAGAGQKTHGRDPSLVVAFVCKLHMKKGNFLVLKAKELGLPVGTAAIAPIIAAVKDGKSITFEGREILPEEICTAPDPRIAFVVVECPDEGFIQPLCENATFRSFQGRAEAPVALVVHMTPEHVLLDSRYQQWMERFGPDTQHLVLNEHCESVHNLRSHKIQTQLSLIHPGIFPLLASLRPQEGGLAPCVPLVRGQCLLKYQLRPRREWQRSVWDAIVTCDPEEFIAEALELPNFQESVQEYRKTVQDGPAPAEKRGQYPEVVFLGTGSAIPMKIRNVSSTLINIRASRQYFVSQGRTCETTIPLTAAPAGGAERSRETGTQPRPALLPEGKPISSRSSDASLLLDCGEGTFGQLCRHYGDEVDRLLGTLAAVFVSHLHADHHTGLLNILLQRERALVSLGKPCHPLLVVAPTQLRAWLQQYHTQCQPLLHHVSIIPAKCLQKGAEVSNPKVERLISLLLETCGLEEFQTCLVRHCKHAFGCALVHTSGWKVVYSGDTMPCEALVQMGKDATLLIHEATLEDGLEEEAVEKTHR</sequence>
<evidence type="ECO:0000256" key="22">
    <source>
        <dbReference type="ARBA" id="ARBA00032616"/>
    </source>
</evidence>
<comment type="catalytic activity">
    <reaction evidence="1">
        <text>Endonucleolytic cleavage of RNA, removing extra 3' nucleotides from tRNA precursor, generating 3' termini of tRNAs. A 3'-hydroxy group is left at the tRNA terminus and a 5'-phosphoryl group is left at the trailer molecule.</text>
        <dbReference type="EC" id="3.1.26.11"/>
    </reaction>
</comment>
<comment type="similarity">
    <text evidence="5">Belongs to the RNase Z family.</text>
</comment>
<dbReference type="GO" id="GO:0042781">
    <property type="term" value="F:3'-tRNA processing endoribonuclease activity"/>
    <property type="evidence" value="ECO:0007669"/>
    <property type="project" value="UniProtKB-EC"/>
</dbReference>
<evidence type="ECO:0000256" key="25">
    <source>
        <dbReference type="SAM" id="MobiDB-lite"/>
    </source>
</evidence>
<keyword evidence="17" id="KW-0539">Nucleus</keyword>
<keyword evidence="10" id="KW-0540">Nuclease</keyword>
<comment type="caution">
    <text evidence="28">The sequence shown here is derived from an EMBL/GenBank/DDBJ whole genome shotgun (WGS) entry which is preliminary data.</text>
</comment>
<evidence type="ECO:0000313" key="29">
    <source>
        <dbReference type="Proteomes" id="UP001159641"/>
    </source>
</evidence>
<dbReference type="EMBL" id="JAIQCJ010000944">
    <property type="protein sequence ID" value="KAJ8793734.1"/>
    <property type="molecule type" value="Genomic_DNA"/>
</dbReference>
<dbReference type="FunFam" id="3.60.15.10:FF:000014">
    <property type="entry name" value="Zinc phosphodiesterase ELAC protein 2"/>
    <property type="match status" value="1"/>
</dbReference>
<keyword evidence="18" id="KW-1135">Mitochondrion nucleoid</keyword>
<evidence type="ECO:0000256" key="13">
    <source>
        <dbReference type="ARBA" id="ARBA00022801"/>
    </source>
</evidence>
<dbReference type="GO" id="GO:0005634">
    <property type="term" value="C:nucleus"/>
    <property type="evidence" value="ECO:0007669"/>
    <property type="project" value="UniProtKB-SubCell"/>
</dbReference>
<evidence type="ECO:0000256" key="10">
    <source>
        <dbReference type="ARBA" id="ARBA00022722"/>
    </source>
</evidence>
<dbReference type="Proteomes" id="UP001159641">
    <property type="component" value="Unassembled WGS sequence"/>
</dbReference>
<keyword evidence="8" id="KW-0597">Phosphoprotein</keyword>
<feature type="compositionally biased region" description="Basic and acidic residues" evidence="25">
    <location>
        <begin position="280"/>
        <end position="289"/>
    </location>
</feature>
<dbReference type="PANTHER" id="PTHR12553:SF49">
    <property type="entry name" value="ZINC PHOSPHODIESTERASE ELAC PROTEIN 2"/>
    <property type="match status" value="1"/>
</dbReference>
<evidence type="ECO:0000256" key="26">
    <source>
        <dbReference type="SAM" id="SignalP"/>
    </source>
</evidence>
<evidence type="ECO:0000256" key="7">
    <source>
        <dbReference type="ARBA" id="ARBA00013357"/>
    </source>
</evidence>
<evidence type="ECO:0000256" key="2">
    <source>
        <dbReference type="ARBA" id="ARBA00001947"/>
    </source>
</evidence>
<organism evidence="28 29">
    <name type="scientific">Eschrichtius robustus</name>
    <name type="common">California gray whale</name>
    <name type="synonym">Eschrichtius gibbosus</name>
    <dbReference type="NCBI Taxonomy" id="9764"/>
    <lineage>
        <taxon>Eukaryota</taxon>
        <taxon>Metazoa</taxon>
        <taxon>Chordata</taxon>
        <taxon>Craniata</taxon>
        <taxon>Vertebrata</taxon>
        <taxon>Euteleostomi</taxon>
        <taxon>Mammalia</taxon>
        <taxon>Eutheria</taxon>
        <taxon>Laurasiatheria</taxon>
        <taxon>Artiodactyla</taxon>
        <taxon>Whippomorpha</taxon>
        <taxon>Cetacea</taxon>
        <taxon>Mysticeti</taxon>
        <taxon>Eschrichtiidae</taxon>
        <taxon>Eschrichtius</taxon>
    </lineage>
</organism>
<evidence type="ECO:0000256" key="9">
    <source>
        <dbReference type="ARBA" id="ARBA00022694"/>
    </source>
</evidence>
<accession>A0AB34HQJ7</accession>
<reference evidence="28 29" key="1">
    <citation type="submission" date="2022-11" db="EMBL/GenBank/DDBJ databases">
        <title>Whole genome sequence of Eschrichtius robustus ER-17-0199.</title>
        <authorList>
            <person name="Bruniche-Olsen A."/>
            <person name="Black A.N."/>
            <person name="Fields C.J."/>
            <person name="Walden K."/>
            <person name="Dewoody J.A."/>
        </authorList>
    </citation>
    <scope>NUCLEOTIDE SEQUENCE [LARGE SCALE GENOMIC DNA]</scope>
    <source>
        <strain evidence="28">ER-17-0199</strain>
        <tissue evidence="28">Blubber</tissue>
    </source>
</reference>
<evidence type="ECO:0000256" key="23">
    <source>
        <dbReference type="ARBA" id="ARBA00046098"/>
    </source>
</evidence>
<dbReference type="InterPro" id="IPR036866">
    <property type="entry name" value="RibonucZ/Hydroxyglut_hydro"/>
</dbReference>
<evidence type="ECO:0000256" key="20">
    <source>
        <dbReference type="ARBA" id="ARBA00030729"/>
    </source>
</evidence>
<evidence type="ECO:0000256" key="16">
    <source>
        <dbReference type="ARBA" id="ARBA00023128"/>
    </source>
</evidence>
<feature type="region of interest" description="Disordered" evidence="25">
    <location>
        <begin position="16"/>
        <end position="49"/>
    </location>
</feature>
<comment type="cofactor">
    <cofactor evidence="2">
        <name>Zn(2+)</name>
        <dbReference type="ChEBI" id="CHEBI:29105"/>
    </cofactor>
</comment>
<proteinExistence type="inferred from homology"/>
<feature type="region of interest" description="Disordered" evidence="25">
    <location>
        <begin position="242"/>
        <end position="303"/>
    </location>
</feature>
<evidence type="ECO:0000256" key="11">
    <source>
        <dbReference type="ARBA" id="ARBA00022723"/>
    </source>
</evidence>
<evidence type="ECO:0000313" key="28">
    <source>
        <dbReference type="EMBL" id="KAJ8793734.1"/>
    </source>
</evidence>
<evidence type="ECO:0000256" key="18">
    <source>
        <dbReference type="ARBA" id="ARBA00023271"/>
    </source>
</evidence>
<keyword evidence="14" id="KW-0862">Zinc</keyword>
<feature type="compositionally biased region" description="Polar residues" evidence="25">
    <location>
        <begin position="242"/>
        <end position="251"/>
    </location>
</feature>
<evidence type="ECO:0000256" key="12">
    <source>
        <dbReference type="ARBA" id="ARBA00022759"/>
    </source>
</evidence>
<evidence type="ECO:0000256" key="15">
    <source>
        <dbReference type="ARBA" id="ARBA00022946"/>
    </source>
</evidence>
<evidence type="ECO:0000256" key="21">
    <source>
        <dbReference type="ARBA" id="ARBA00032104"/>
    </source>
</evidence>
<dbReference type="InterPro" id="IPR027794">
    <property type="entry name" value="tRNase_Z_dom"/>
</dbReference>
<protein>
    <recommendedName>
        <fullName evidence="7">Zinc phosphodiesterase ELAC protein 2</fullName>
        <ecNumber evidence="6">3.1.26.11</ecNumber>
    </recommendedName>
    <alternativeName>
        <fullName evidence="22">ElaC homolog protein 2</fullName>
    </alternativeName>
    <alternativeName>
        <fullName evidence="20">Ribonuclease Z 2</fullName>
    </alternativeName>
    <alternativeName>
        <fullName evidence="21">tRNA 3 endonuclease 2</fullName>
    </alternativeName>
    <alternativeName>
        <fullName evidence="19">tRNase Z 2</fullName>
    </alternativeName>
</protein>
<evidence type="ECO:0000256" key="4">
    <source>
        <dbReference type="ARBA" id="ARBA00004436"/>
    </source>
</evidence>
<name>A0AB34HQJ7_ESCRO</name>
<dbReference type="Gene3D" id="3.60.15.10">
    <property type="entry name" value="Ribonuclease Z/Hydroxyacylglutathione hydrolase-like"/>
    <property type="match status" value="2"/>
</dbReference>
<feature type="signal peptide" evidence="26">
    <location>
        <begin position="1"/>
        <end position="19"/>
    </location>
</feature>
<evidence type="ECO:0000256" key="19">
    <source>
        <dbReference type="ARBA" id="ARBA00030689"/>
    </source>
</evidence>
<comment type="function">
    <text evidence="23">Zinc phosphodiesterase, which displays mitochondrial tRNA 3'-processing endonuclease activity. Involved in tRNA maturation, by removing a 3'-trailer from precursor tRNA. Associates with mitochondrial DNA complexes at the nucleoids to initiate RNA processing and ribosome assembly.</text>
</comment>
<dbReference type="SUPFAM" id="SSF56281">
    <property type="entry name" value="Metallo-hydrolase/oxidoreductase"/>
    <property type="match status" value="2"/>
</dbReference>
<gene>
    <name evidence="28" type="ORF">J1605_003545</name>
</gene>
<comment type="subunit">
    <text evidence="24">Homodimer. Interacts with PTCD1.</text>
</comment>
<keyword evidence="15" id="KW-0809">Transit peptide</keyword>
<evidence type="ECO:0000256" key="1">
    <source>
        <dbReference type="ARBA" id="ARBA00000402"/>
    </source>
</evidence>
<evidence type="ECO:0000256" key="17">
    <source>
        <dbReference type="ARBA" id="ARBA00023242"/>
    </source>
</evidence>
<evidence type="ECO:0000259" key="27">
    <source>
        <dbReference type="Pfam" id="PF13691"/>
    </source>
</evidence>
<dbReference type="InterPro" id="IPR047151">
    <property type="entry name" value="RNZ2-like"/>
</dbReference>